<dbReference type="InterPro" id="IPR011662">
    <property type="entry name" value="Secretin/TonB_short_N"/>
</dbReference>
<feature type="chain" id="PRO_5047373158" evidence="8">
    <location>
        <begin position="31"/>
        <end position="981"/>
    </location>
</feature>
<dbReference type="RefSeq" id="WP_273639732.1">
    <property type="nucleotide sequence ID" value="NZ_JAQQXP010000001.1"/>
</dbReference>
<evidence type="ECO:0000256" key="8">
    <source>
        <dbReference type="SAM" id="SignalP"/>
    </source>
</evidence>
<dbReference type="Proteomes" id="UP001218788">
    <property type="component" value="Unassembled WGS sequence"/>
</dbReference>
<dbReference type="Pfam" id="PF07715">
    <property type="entry name" value="Plug"/>
    <property type="match status" value="1"/>
</dbReference>
<keyword evidence="4" id="KW-0408">Iron</keyword>
<keyword evidence="8" id="KW-0732">Signal</keyword>
<dbReference type="PANTHER" id="PTHR40980">
    <property type="entry name" value="PLUG DOMAIN-CONTAINING PROTEIN"/>
    <property type="match status" value="1"/>
</dbReference>
<feature type="signal peptide" evidence="8">
    <location>
        <begin position="1"/>
        <end position="30"/>
    </location>
</feature>
<keyword evidence="2" id="KW-0813">Transport</keyword>
<evidence type="ECO:0000313" key="10">
    <source>
        <dbReference type="EMBL" id="MDC8830810.1"/>
    </source>
</evidence>
<evidence type="ECO:0000259" key="9">
    <source>
        <dbReference type="SMART" id="SM00965"/>
    </source>
</evidence>
<keyword evidence="10" id="KW-0675">Receptor</keyword>
<dbReference type="InterPro" id="IPR012910">
    <property type="entry name" value="Plug_dom"/>
</dbReference>
<comment type="subcellular location">
    <subcellularLocation>
        <location evidence="1 7">Cell outer membrane</location>
    </subcellularLocation>
</comment>
<feature type="domain" description="Secretin/TonB short N-terminal" evidence="9">
    <location>
        <begin position="59"/>
        <end position="109"/>
    </location>
</feature>
<evidence type="ECO:0000256" key="1">
    <source>
        <dbReference type="ARBA" id="ARBA00004442"/>
    </source>
</evidence>
<dbReference type="SUPFAM" id="SSF56935">
    <property type="entry name" value="Porins"/>
    <property type="match status" value="1"/>
</dbReference>
<evidence type="ECO:0000256" key="2">
    <source>
        <dbReference type="ARBA" id="ARBA00022448"/>
    </source>
</evidence>
<comment type="caution">
    <text evidence="10">The sequence shown here is derived from an EMBL/GenBank/DDBJ whole genome shotgun (WGS) entry which is preliminary data.</text>
</comment>
<dbReference type="Pfam" id="PF00593">
    <property type="entry name" value="TonB_dep_Rec_b-barrel"/>
    <property type="match status" value="1"/>
</dbReference>
<keyword evidence="3" id="KW-0410">Iron transport</keyword>
<reference evidence="10 11" key="1">
    <citation type="submission" date="2022-10" db="EMBL/GenBank/DDBJ databases">
        <title>Alteromonas sp. chi3 Genome sequencing.</title>
        <authorList>
            <person name="Park S."/>
        </authorList>
    </citation>
    <scope>NUCLEOTIDE SEQUENCE [LARGE SCALE GENOMIC DNA]</scope>
    <source>
        <strain evidence="11">chi3</strain>
    </source>
</reference>
<dbReference type="Pfam" id="PF07660">
    <property type="entry name" value="STN"/>
    <property type="match status" value="1"/>
</dbReference>
<name>A0ABT5L189_9ALTE</name>
<keyword evidence="7" id="KW-0798">TonB box</keyword>
<gene>
    <name evidence="10" type="ORF">OIK42_08555</name>
</gene>
<keyword evidence="3" id="KW-0406">Ion transport</keyword>
<keyword evidence="11" id="KW-1185">Reference proteome</keyword>
<protein>
    <submittedName>
        <fullName evidence="10">TonB-dependent receptor</fullName>
    </submittedName>
</protein>
<dbReference type="InterPro" id="IPR000531">
    <property type="entry name" value="Beta-barrel_TonB"/>
</dbReference>
<dbReference type="Gene3D" id="2.40.170.20">
    <property type="entry name" value="TonB-dependent receptor, beta-barrel domain"/>
    <property type="match status" value="1"/>
</dbReference>
<proteinExistence type="inferred from homology"/>
<accession>A0ABT5L189</accession>
<evidence type="ECO:0000256" key="7">
    <source>
        <dbReference type="RuleBase" id="RU003357"/>
    </source>
</evidence>
<dbReference type="EMBL" id="JAQQXP010000001">
    <property type="protein sequence ID" value="MDC8830810.1"/>
    <property type="molecule type" value="Genomic_DNA"/>
</dbReference>
<dbReference type="InterPro" id="IPR010104">
    <property type="entry name" value="TonB_rcpt_bac"/>
</dbReference>
<dbReference type="SMART" id="SM00965">
    <property type="entry name" value="STN"/>
    <property type="match status" value="1"/>
</dbReference>
<dbReference type="Gene3D" id="2.170.130.10">
    <property type="entry name" value="TonB-dependent receptor, plug domain"/>
    <property type="match status" value="1"/>
</dbReference>
<keyword evidence="6" id="KW-0998">Cell outer membrane</keyword>
<evidence type="ECO:0000256" key="5">
    <source>
        <dbReference type="ARBA" id="ARBA00023136"/>
    </source>
</evidence>
<dbReference type="PANTHER" id="PTHR40980:SF4">
    <property type="entry name" value="TONB-DEPENDENT RECEPTOR-LIKE BETA-BARREL DOMAIN-CONTAINING PROTEIN"/>
    <property type="match status" value="1"/>
</dbReference>
<evidence type="ECO:0000256" key="6">
    <source>
        <dbReference type="ARBA" id="ARBA00023237"/>
    </source>
</evidence>
<dbReference type="InterPro" id="IPR037066">
    <property type="entry name" value="Plug_dom_sf"/>
</dbReference>
<evidence type="ECO:0000256" key="3">
    <source>
        <dbReference type="ARBA" id="ARBA00022496"/>
    </source>
</evidence>
<dbReference type="Gene3D" id="3.55.50.30">
    <property type="match status" value="1"/>
</dbReference>
<evidence type="ECO:0000256" key="4">
    <source>
        <dbReference type="ARBA" id="ARBA00023004"/>
    </source>
</evidence>
<keyword evidence="5 7" id="KW-0472">Membrane</keyword>
<dbReference type="NCBIfam" id="TIGR01782">
    <property type="entry name" value="TonB-Xanth-Caul"/>
    <property type="match status" value="1"/>
</dbReference>
<sequence>MKLVWQQRCRLHSVVFTTALIALASPPLCADSLPSWRQVYVKAQPLAQALKTVATRFDQAFVLNATRVEKLDAPALKGRYTLDEALTVLLQNTGLSYQVTPNGIVISRPAEQSEKTVMEEVAVNGIRASLNVSRRQKRESAAISDVIAARDMASYPDRNLAESLQRIPGMSITREAGEGRQIVLRGLNPDFTLVTLNGMPVLSNNDSPMDSRLQKHRDRSFDLNLFASDLFNEIQVLKSYSVEQPSGGLAGIAALKTAHPFDTPGLRWTVTQQAGINQYSDDTARRVSGMVSSTRGSWGALFSASYGVRDSQETGANTFRWRQLPPDGADISALPLPLQEAWQAQQIWVPRGNRYSLWRSDMERIGIGASIEYLTSNEHITFDYLFGQLSGDRRENHLYPRGYNSTPVIAGKTRIEDAQINHRDELIYARYRHARVGTESRFQTVSNRYQQWVINTEHQFSTELSGVGTFGIEHATYDMPRSVKAYMRGISDVTIDYRQNYHFVDTHYTGSLVTPDFWHMNELDSERYSATSEFINARYRLDYTPDAQHTLQVGTELTRFKNSIDYTDVQNILLTEWQHNSVANQVPVNLTYVLANHPKQHWLALDPVATFDFFDVPVNPDALAYSRFTTPSQRNTEQNRIQEYRAAGFVQHHWQRHRWQIISGLRLEYDRSAIEQHGETLSSNRLQHINWLPAVSVNYRLNDQILRASFSRTVGRPQLETLANTARYDPQNATLTRFNPALKPYSAYNVDISAEAYPGDTNRFAVTLFAKWLDDYIVSTSSTMAINALPEQEQSLIAATHVGNTVHTVMASNAEQSMLYGIEGSTQIETTLAGLFPALQTYHLGMVANLSYTQGNIRYFNDNTGAPIGTKTLPFLSPWLANITAYVEGYALSIRLSATYRDRYIARVDSNTLQDEDETGFEQSLYLDAVLAYQFSDNWEVRLEATNLSNEQEMQYSDASRRPYNTTVSGRNYYLGLTYRF</sequence>
<evidence type="ECO:0000313" key="11">
    <source>
        <dbReference type="Proteomes" id="UP001218788"/>
    </source>
</evidence>
<comment type="similarity">
    <text evidence="7">Belongs to the TonB-dependent receptor family.</text>
</comment>
<organism evidence="10 11">
    <name type="scientific">Alteromonas gilva</name>
    <dbReference type="NCBI Taxonomy" id="2987522"/>
    <lineage>
        <taxon>Bacteria</taxon>
        <taxon>Pseudomonadati</taxon>
        <taxon>Pseudomonadota</taxon>
        <taxon>Gammaproteobacteria</taxon>
        <taxon>Alteromonadales</taxon>
        <taxon>Alteromonadaceae</taxon>
        <taxon>Alteromonas/Salinimonas group</taxon>
        <taxon>Alteromonas</taxon>
    </lineage>
</organism>
<dbReference type="InterPro" id="IPR036942">
    <property type="entry name" value="Beta-barrel_TonB_sf"/>
</dbReference>